<evidence type="ECO:0000256" key="1">
    <source>
        <dbReference type="ARBA" id="ARBA00004370"/>
    </source>
</evidence>
<dbReference type="PROSITE" id="PS50835">
    <property type="entry name" value="IG_LIKE"/>
    <property type="match status" value="1"/>
</dbReference>
<dbReference type="Pfam" id="PF07686">
    <property type="entry name" value="V-set"/>
    <property type="match status" value="1"/>
</dbReference>
<evidence type="ECO:0000256" key="5">
    <source>
        <dbReference type="SAM" id="SignalP"/>
    </source>
</evidence>
<accession>A0A9Y4N7X3</accession>
<keyword evidence="5" id="KW-0732">Signal</keyword>
<evidence type="ECO:0000313" key="7">
    <source>
        <dbReference type="Proteomes" id="UP000694891"/>
    </source>
</evidence>
<dbReference type="GO" id="GO:0004888">
    <property type="term" value="F:transmembrane signaling receptor activity"/>
    <property type="evidence" value="ECO:0007669"/>
    <property type="project" value="TreeGrafter"/>
</dbReference>
<organism evidence="7 8">
    <name type="scientific">Stegastes partitus</name>
    <name type="common">bicolor damselfish</name>
    <dbReference type="NCBI Taxonomy" id="144197"/>
    <lineage>
        <taxon>Eukaryota</taxon>
        <taxon>Metazoa</taxon>
        <taxon>Chordata</taxon>
        <taxon>Craniata</taxon>
        <taxon>Vertebrata</taxon>
        <taxon>Euteleostomi</taxon>
        <taxon>Actinopterygii</taxon>
        <taxon>Neopterygii</taxon>
        <taxon>Teleostei</taxon>
        <taxon>Neoteleostei</taxon>
        <taxon>Acanthomorphata</taxon>
        <taxon>Ovalentaria</taxon>
        <taxon>Pomacentridae</taxon>
        <taxon>Stegastes</taxon>
    </lineage>
</organism>
<dbReference type="SMART" id="SM00409">
    <property type="entry name" value="IG"/>
    <property type="match status" value="1"/>
</dbReference>
<dbReference type="InterPro" id="IPR007110">
    <property type="entry name" value="Ig-like_dom"/>
</dbReference>
<evidence type="ECO:0000256" key="4">
    <source>
        <dbReference type="SAM" id="Phobius"/>
    </source>
</evidence>
<feature type="signal peptide" evidence="5">
    <location>
        <begin position="1"/>
        <end position="19"/>
    </location>
</feature>
<dbReference type="RefSeq" id="XP_008285853.1">
    <property type="nucleotide sequence ID" value="XM_008287631.1"/>
</dbReference>
<dbReference type="GeneID" id="103361529"/>
<dbReference type="InterPro" id="IPR036179">
    <property type="entry name" value="Ig-like_dom_sf"/>
</dbReference>
<dbReference type="GO" id="GO:0005886">
    <property type="term" value="C:plasma membrane"/>
    <property type="evidence" value="ECO:0007669"/>
    <property type="project" value="TreeGrafter"/>
</dbReference>
<feature type="chain" id="PRO_5041431480" evidence="5">
    <location>
        <begin position="20"/>
        <end position="265"/>
    </location>
</feature>
<evidence type="ECO:0000259" key="6">
    <source>
        <dbReference type="PROSITE" id="PS50835"/>
    </source>
</evidence>
<keyword evidence="7" id="KW-1185">Reference proteome</keyword>
<reference evidence="8" key="1">
    <citation type="submission" date="2025-08" db="UniProtKB">
        <authorList>
            <consortium name="RefSeq"/>
        </authorList>
    </citation>
    <scope>IDENTIFICATION</scope>
</reference>
<feature type="domain" description="Ig-like" evidence="6">
    <location>
        <begin position="108"/>
        <end position="224"/>
    </location>
</feature>
<dbReference type="Gene3D" id="2.60.40.10">
    <property type="entry name" value="Immunoglobulins"/>
    <property type="match status" value="2"/>
</dbReference>
<sequence length="265" mass="29433">MKVFCVVLVCCCAPALCDAATFMKTVGEDFRFSFGFNRSQTGAGLLCRNSCRSDDVLMVAEGGGAKSGRYEVRYEDGEDRVQLVIRELRRSDSGRYRYAEVDSASPRPHLDFEIRVRGMCAGGVISAEPRVHSSTEGGNVTVRCSLNAARRDRKFFYRTDQEETLVEAFGGRAASSRFSIQHDGGRTFSLTITGLKMSDSGRYRCGVGGPNAYNTCLEFEIQVSGPFILSRVGCLMVVVLFLIFLLLLYSWRMKKSHSHLSNEES</sequence>
<dbReference type="InterPro" id="IPR013106">
    <property type="entry name" value="Ig_V-set"/>
</dbReference>
<dbReference type="AlphaFoldDB" id="A0A9Y4N7X3"/>
<keyword evidence="4" id="KW-1133">Transmembrane helix</keyword>
<feature type="transmembrane region" description="Helical" evidence="4">
    <location>
        <begin position="228"/>
        <end position="249"/>
    </location>
</feature>
<dbReference type="SUPFAM" id="SSF48726">
    <property type="entry name" value="Immunoglobulin"/>
    <property type="match status" value="1"/>
</dbReference>
<dbReference type="PANTHER" id="PTHR11860">
    <property type="entry name" value="POLYMERIC-IMMUNOGLOBULIN RECEPTOR"/>
    <property type="match status" value="1"/>
</dbReference>
<keyword evidence="3 4" id="KW-0472">Membrane</keyword>
<dbReference type="InterPro" id="IPR050671">
    <property type="entry name" value="CD300_family_receptors"/>
</dbReference>
<evidence type="ECO:0000256" key="2">
    <source>
        <dbReference type="ARBA" id="ARBA00022692"/>
    </source>
</evidence>
<name>A0A9Y4N7X3_9TELE</name>
<dbReference type="SMART" id="SM00406">
    <property type="entry name" value="IGv"/>
    <property type="match status" value="1"/>
</dbReference>
<dbReference type="InterPro" id="IPR003599">
    <property type="entry name" value="Ig_sub"/>
</dbReference>
<dbReference type="PANTHER" id="PTHR11860:SF87">
    <property type="entry name" value="CMRF35-LIKE MOLECULE 8"/>
    <property type="match status" value="1"/>
</dbReference>
<proteinExistence type="predicted"/>
<dbReference type="Proteomes" id="UP000694891">
    <property type="component" value="Unplaced"/>
</dbReference>
<protein>
    <submittedName>
        <fullName evidence="8">Uncharacterized protein LOC103361529 isoform X1</fullName>
    </submittedName>
</protein>
<comment type="subcellular location">
    <subcellularLocation>
        <location evidence="1">Membrane</location>
    </subcellularLocation>
</comment>
<dbReference type="InterPro" id="IPR013783">
    <property type="entry name" value="Ig-like_fold"/>
</dbReference>
<evidence type="ECO:0000256" key="3">
    <source>
        <dbReference type="ARBA" id="ARBA00023136"/>
    </source>
</evidence>
<keyword evidence="2 4" id="KW-0812">Transmembrane</keyword>
<gene>
    <name evidence="8" type="primary">LOC103361529</name>
</gene>
<evidence type="ECO:0000313" key="8">
    <source>
        <dbReference type="RefSeq" id="XP_008285853.1"/>
    </source>
</evidence>